<dbReference type="EMBL" id="FUWX01000005">
    <property type="protein sequence ID" value="SJZ45313.1"/>
    <property type="molecule type" value="Genomic_DNA"/>
</dbReference>
<dbReference type="SUPFAM" id="SSF103481">
    <property type="entry name" value="Multidrug resistance efflux transporter EmrE"/>
    <property type="match status" value="2"/>
</dbReference>
<dbReference type="RefSeq" id="WP_078693092.1">
    <property type="nucleotide sequence ID" value="NZ_FUWX01000005.1"/>
</dbReference>
<evidence type="ECO:0000313" key="4">
    <source>
        <dbReference type="Proteomes" id="UP000191153"/>
    </source>
</evidence>
<dbReference type="Proteomes" id="UP000191153">
    <property type="component" value="Unassembled WGS sequence"/>
</dbReference>
<evidence type="ECO:0000259" key="2">
    <source>
        <dbReference type="Pfam" id="PF00892"/>
    </source>
</evidence>
<feature type="transmembrane region" description="Helical" evidence="1">
    <location>
        <begin position="272"/>
        <end position="291"/>
    </location>
</feature>
<dbReference type="InterPro" id="IPR000620">
    <property type="entry name" value="EamA_dom"/>
</dbReference>
<feature type="transmembrane region" description="Helical" evidence="1">
    <location>
        <begin position="219"/>
        <end position="242"/>
    </location>
</feature>
<name>A0A1T4KSG0_9FUSO</name>
<dbReference type="GO" id="GO:0016020">
    <property type="term" value="C:membrane"/>
    <property type="evidence" value="ECO:0007669"/>
    <property type="project" value="InterPro"/>
</dbReference>
<evidence type="ECO:0000313" key="3">
    <source>
        <dbReference type="EMBL" id="SJZ45313.1"/>
    </source>
</evidence>
<feature type="transmembrane region" description="Helical" evidence="1">
    <location>
        <begin position="71"/>
        <end position="90"/>
    </location>
</feature>
<reference evidence="3 4" key="1">
    <citation type="submission" date="2017-02" db="EMBL/GenBank/DDBJ databases">
        <authorList>
            <person name="Peterson S.W."/>
        </authorList>
    </citation>
    <scope>NUCLEOTIDE SEQUENCE [LARGE SCALE GENOMIC DNA]</scope>
    <source>
        <strain evidence="3 4">ATCC 700028</strain>
    </source>
</reference>
<keyword evidence="1" id="KW-1133">Transmembrane helix</keyword>
<feature type="transmembrane region" description="Helical" evidence="1">
    <location>
        <begin position="187"/>
        <end position="207"/>
    </location>
</feature>
<evidence type="ECO:0000256" key="1">
    <source>
        <dbReference type="SAM" id="Phobius"/>
    </source>
</evidence>
<keyword evidence="1" id="KW-0812">Transmembrane</keyword>
<feature type="transmembrane region" description="Helical" evidence="1">
    <location>
        <begin position="37"/>
        <end position="55"/>
    </location>
</feature>
<feature type="transmembrane region" description="Helical" evidence="1">
    <location>
        <begin position="129"/>
        <end position="150"/>
    </location>
</feature>
<feature type="transmembrane region" description="Helical" evidence="1">
    <location>
        <begin position="96"/>
        <end position="117"/>
    </location>
</feature>
<dbReference type="STRING" id="180163.SAMN02745174_00565"/>
<organism evidence="3 4">
    <name type="scientific">Cetobacterium ceti</name>
    <dbReference type="NCBI Taxonomy" id="180163"/>
    <lineage>
        <taxon>Bacteria</taxon>
        <taxon>Fusobacteriati</taxon>
        <taxon>Fusobacteriota</taxon>
        <taxon>Fusobacteriia</taxon>
        <taxon>Fusobacteriales</taxon>
        <taxon>Fusobacteriaceae</taxon>
        <taxon>Cetobacterium</taxon>
    </lineage>
</organism>
<feature type="domain" description="EamA" evidence="2">
    <location>
        <begin position="155"/>
        <end position="287"/>
    </location>
</feature>
<dbReference type="Pfam" id="PF00892">
    <property type="entry name" value="EamA"/>
    <property type="match status" value="2"/>
</dbReference>
<dbReference type="AlphaFoldDB" id="A0A1T4KSG0"/>
<dbReference type="OrthoDB" id="3180815at2"/>
<keyword evidence="1" id="KW-0472">Membrane</keyword>
<protein>
    <submittedName>
        <fullName evidence="3">Threonine/homoserine efflux transporter RhtA</fullName>
    </submittedName>
</protein>
<feature type="domain" description="EamA" evidence="2">
    <location>
        <begin position="6"/>
        <end position="143"/>
    </location>
</feature>
<dbReference type="InterPro" id="IPR037185">
    <property type="entry name" value="EmrE-like"/>
</dbReference>
<keyword evidence="4" id="KW-1185">Reference proteome</keyword>
<accession>A0A1T4KSG0</accession>
<proteinExistence type="predicted"/>
<gene>
    <name evidence="3" type="ORF">SAMN02745174_00565</name>
</gene>
<feature type="transmembrane region" description="Helical" evidence="1">
    <location>
        <begin position="156"/>
        <end position="175"/>
    </location>
</feature>
<sequence length="296" mass="32287">MNKRISVLIVLLGGMSFGVLSTIVKKSYDAGMNLGQVSVAQALLGALLLWAFILFKKLSDKEYKLNFTKKEAITLMVSGISTACTSIVYYKSLQYLSASMAILLLFQFTWIGNIIECILDRKLMEKKKVIALVILIGGTLLASNVLIDGFNINPMGLLFGILAALCYCVFMYVNGKVVTNVNPIQRSAWMITGATIFLTIVFYKSLFTGNASLFVEFEYGIPLALFGNVIPPVFFSIGVPIVGIGLSSILGSIELPVATLCSVIVLHEQTSLIRWVGIILILTAIIIPVALEKNKK</sequence>